<dbReference type="Pfam" id="PF24542">
    <property type="entry name" value="Ig_TPPC8_C"/>
    <property type="match status" value="1"/>
</dbReference>
<evidence type="ECO:0000259" key="4">
    <source>
        <dbReference type="Pfam" id="PF24545"/>
    </source>
</evidence>
<dbReference type="KEGG" id="cmos:111446419"/>
<name>A0A6J1FQV8_CUCMO</name>
<dbReference type="Proteomes" id="UP000504609">
    <property type="component" value="Unplaced"/>
</dbReference>
<dbReference type="InterPro" id="IPR057651">
    <property type="entry name" value="Ig_TPPC8_C"/>
</dbReference>
<dbReference type="PANTHER" id="PTHR12975:SF6">
    <property type="entry name" value="TRAFFICKING PROTEIN PARTICLE COMPLEX SUBUNIT 8"/>
    <property type="match status" value="1"/>
</dbReference>
<dbReference type="Pfam" id="PF12739">
    <property type="entry name" value="TRAPPC-Trs85"/>
    <property type="match status" value="1"/>
</dbReference>
<protein>
    <submittedName>
        <fullName evidence="6">Trafficking protein particle complex subunit 8-like</fullName>
    </submittedName>
</protein>
<keyword evidence="5" id="KW-1185">Reference proteome</keyword>
<evidence type="ECO:0000259" key="2">
    <source>
        <dbReference type="Pfam" id="PF24542"/>
    </source>
</evidence>
<evidence type="ECO:0000256" key="1">
    <source>
        <dbReference type="SAM" id="MobiDB-lite"/>
    </source>
</evidence>
<dbReference type="PANTHER" id="PTHR12975">
    <property type="entry name" value="TRANSPORT PROTEIN TRAPP"/>
    <property type="match status" value="1"/>
</dbReference>
<accession>A0A6J1FQV8</accession>
<dbReference type="SMR" id="A0A6J1FQV8"/>
<evidence type="ECO:0000313" key="5">
    <source>
        <dbReference type="Proteomes" id="UP000504609"/>
    </source>
</evidence>
<feature type="region of interest" description="Disordered" evidence="1">
    <location>
        <begin position="1158"/>
        <end position="1178"/>
    </location>
</feature>
<dbReference type="Gene3D" id="1.25.40.10">
    <property type="entry name" value="Tetratricopeptide repeat domain"/>
    <property type="match status" value="1"/>
</dbReference>
<dbReference type="InterPro" id="IPR058541">
    <property type="entry name" value="Ig_TPPC8_1st"/>
</dbReference>
<sequence>MDPENTPLGRMLLEEITPVIMVLNTPLVEEACLKNGLSFVQMLTPFCSFDNIDVPVRTASDQPYRIKKFGSRLFYGSDIRQPNLEASKERLKQVITQASEKDHELCSDPPQINDVDCIESAILPLWFQLFNKELIRNISFSEHEAFDHPVACLLVVSSSDDHPINRFSDLFHTSKLPSLLNDGAMDPKILKHYLLLHDNQDGSSEKASKILTDMRSTFGSNGCQLLCINSSHDELNERQDDPWGLFKSDASIGKRLGCFLSNEDLIEIRELMQDLLSKHIIPYMEQKIRVLNQQVSAARKGFRNQIKNLWWRKGKEDTVDSPSGPTYTYSSIESQIRVLGDYAFMFRDYELALSNYRLISTDYKLDKAWKRYAGVQEIMGLAYFLLDQSRKEAEYCMENALNTYLRMGPSGHLNAIRCGLWSAEMLKAREQYREAAAVYFRICNEEPLHSAVMLEQASYCYLLSKPPLIRKYGFHLVLSGDRYKRMDQINHAIRTYRNAIAVFKGTEWRYIKDHVYFHIGQWYASLGLFDVAVTQMLEILDCNHQSKATQELFLKDFLKIIQKAGKTVKVLKLPLPKINISSLKVIFEDHRTYASASAAIVRESLWHSLEEDMIPSLFSGRTNWLEIQSKIMSRKYKESNICVAGEPVKVDIVFKNPLQIPISISSVSLICDLSSKSDETGSDSNNMIAGIQNDTELKWSSDWDIGSHNASFTLSEVHLSLEGDEEKVVQLTVTPKVEGVLQVVGIRWKLSDSVVGFHNFINNLGQKSIGKGRQKAKPSLADNLKFVVIKSLPKLDGSILSLPKAAYAGDLQRLVLELKNESMFSVKNLKMKISQSRFLKIGNQENMNADFPACLEKPKNSEQGVLAIPDTTSNDTFLFPEDTSIQGGASLLLPLWLRAAVPGDISLYISIYYEMEDVSDIMKYRILRMHYNIQVLPSLDLSFQINPCPSRLHEFLVRMDVINKTSSQVFQIHQLSSIGQNWELSLLEPVDTIFPSRALMPSQALSCFFVLKNNNKAFGSEKNVSSVPPLLGSDLKLGPQTSNEQVFDTASFPLAAFHYSERAHQGTSNQDINTVDFILITRPHKNTTDPVIFDSSRLFSHHVCHCRTSSNSPISWLLEGPRSSYHNFSTSFSEINFKMTIYNSSDSTASIRIKTIDSASTSEGNESAPQSPSSSTNQTGWHYVSLTQDIKVTSDVLGAQTEKSSSLESVSPFIWSGTSSTTVQIEPKSMTVAPLQICIFSPGIYDLSNYILQWEILPSPGSGNSKTTVSSGTCRGYPYYLTVLQST</sequence>
<feature type="domain" description="TPPC8 first Ig-like" evidence="4">
    <location>
        <begin position="604"/>
        <end position="756"/>
    </location>
</feature>
<dbReference type="RefSeq" id="XP_022941008.1">
    <property type="nucleotide sequence ID" value="XM_023085240.1"/>
</dbReference>
<dbReference type="InterPro" id="IPR024420">
    <property type="entry name" value="TRAPP_III_complex_Trs85"/>
</dbReference>
<dbReference type="InterPro" id="IPR011990">
    <property type="entry name" value="TPR-like_helical_dom_sf"/>
</dbReference>
<dbReference type="SUPFAM" id="SSF48452">
    <property type="entry name" value="TPR-like"/>
    <property type="match status" value="1"/>
</dbReference>
<evidence type="ECO:0000259" key="3">
    <source>
        <dbReference type="Pfam" id="PF24544"/>
    </source>
</evidence>
<gene>
    <name evidence="6" type="primary">LOC111446419</name>
</gene>
<evidence type="ECO:0000313" key="6">
    <source>
        <dbReference type="RefSeq" id="XP_022941008.1"/>
    </source>
</evidence>
<dbReference type="GO" id="GO:1990072">
    <property type="term" value="C:TRAPPIII protein complex"/>
    <property type="evidence" value="ECO:0007669"/>
    <property type="project" value="TreeGrafter"/>
</dbReference>
<proteinExistence type="predicted"/>
<dbReference type="GeneID" id="111446419"/>
<dbReference type="Pfam" id="PF24545">
    <property type="entry name" value="Ig_TPPC8_1st"/>
    <property type="match status" value="1"/>
</dbReference>
<feature type="domain" description="TPPC8 second Ig-like" evidence="3">
    <location>
        <begin position="809"/>
        <end position="927"/>
    </location>
</feature>
<dbReference type="InterPro" id="IPR058538">
    <property type="entry name" value="Ig_TPPC8_2nd"/>
</dbReference>
<reference evidence="6" key="1">
    <citation type="submission" date="2025-08" db="UniProtKB">
        <authorList>
            <consortium name="RefSeq"/>
        </authorList>
    </citation>
    <scope>IDENTIFICATION</scope>
    <source>
        <tissue evidence="6">Young leaves</tissue>
    </source>
</reference>
<organism evidence="5 6">
    <name type="scientific">Cucurbita moschata</name>
    <name type="common">Winter crookneck squash</name>
    <name type="synonym">Cucurbita pepo var. moschata</name>
    <dbReference type="NCBI Taxonomy" id="3662"/>
    <lineage>
        <taxon>Eukaryota</taxon>
        <taxon>Viridiplantae</taxon>
        <taxon>Streptophyta</taxon>
        <taxon>Embryophyta</taxon>
        <taxon>Tracheophyta</taxon>
        <taxon>Spermatophyta</taxon>
        <taxon>Magnoliopsida</taxon>
        <taxon>eudicotyledons</taxon>
        <taxon>Gunneridae</taxon>
        <taxon>Pentapetalae</taxon>
        <taxon>rosids</taxon>
        <taxon>fabids</taxon>
        <taxon>Cucurbitales</taxon>
        <taxon>Cucurbitaceae</taxon>
        <taxon>Cucurbiteae</taxon>
        <taxon>Cucurbita</taxon>
    </lineage>
</organism>
<feature type="domain" description="TPPC8 C-terminal Ig-like" evidence="2">
    <location>
        <begin position="1188"/>
        <end position="1249"/>
    </location>
</feature>
<dbReference type="Pfam" id="PF24544">
    <property type="entry name" value="Ig_TPPC8_2nd"/>
    <property type="match status" value="1"/>
</dbReference>